<dbReference type="EMBL" id="SRLO01000023">
    <property type="protein sequence ID" value="TNN85008.1"/>
    <property type="molecule type" value="Genomic_DNA"/>
</dbReference>
<proteinExistence type="predicted"/>
<comment type="caution">
    <text evidence="1">The sequence shown here is derived from an EMBL/GenBank/DDBJ whole genome shotgun (WGS) entry which is preliminary data.</text>
</comment>
<sequence>MLARWRKALKEHSRPHGGAFVHPFHSTLNPTRTAATPVIREYILPLGRRERDKRLFHDERKYSEETY</sequence>
<accession>A0A4Z2J5S2</accession>
<organism evidence="1 2">
    <name type="scientific">Liparis tanakae</name>
    <name type="common">Tanaka's snailfish</name>
    <dbReference type="NCBI Taxonomy" id="230148"/>
    <lineage>
        <taxon>Eukaryota</taxon>
        <taxon>Metazoa</taxon>
        <taxon>Chordata</taxon>
        <taxon>Craniata</taxon>
        <taxon>Vertebrata</taxon>
        <taxon>Euteleostomi</taxon>
        <taxon>Actinopterygii</taxon>
        <taxon>Neopterygii</taxon>
        <taxon>Teleostei</taxon>
        <taxon>Neoteleostei</taxon>
        <taxon>Acanthomorphata</taxon>
        <taxon>Eupercaria</taxon>
        <taxon>Perciformes</taxon>
        <taxon>Cottioidei</taxon>
        <taxon>Cottales</taxon>
        <taxon>Liparidae</taxon>
        <taxon>Liparis</taxon>
    </lineage>
</organism>
<keyword evidence="2" id="KW-1185">Reference proteome</keyword>
<protein>
    <submittedName>
        <fullName evidence="1">Uncharacterized protein</fullName>
    </submittedName>
</protein>
<gene>
    <name evidence="1" type="ORF">EYF80_004662</name>
</gene>
<dbReference type="Proteomes" id="UP000314294">
    <property type="component" value="Unassembled WGS sequence"/>
</dbReference>
<evidence type="ECO:0000313" key="2">
    <source>
        <dbReference type="Proteomes" id="UP000314294"/>
    </source>
</evidence>
<evidence type="ECO:0000313" key="1">
    <source>
        <dbReference type="EMBL" id="TNN85008.1"/>
    </source>
</evidence>
<reference evidence="1 2" key="1">
    <citation type="submission" date="2019-03" db="EMBL/GenBank/DDBJ databases">
        <title>First draft genome of Liparis tanakae, snailfish: a comprehensive survey of snailfish specific genes.</title>
        <authorList>
            <person name="Kim W."/>
            <person name="Song I."/>
            <person name="Jeong J.-H."/>
            <person name="Kim D."/>
            <person name="Kim S."/>
            <person name="Ryu S."/>
            <person name="Song J.Y."/>
            <person name="Lee S.K."/>
        </authorList>
    </citation>
    <scope>NUCLEOTIDE SEQUENCE [LARGE SCALE GENOMIC DNA]</scope>
    <source>
        <tissue evidence="1">Muscle</tissue>
    </source>
</reference>
<name>A0A4Z2J5S2_9TELE</name>
<dbReference type="AlphaFoldDB" id="A0A4Z2J5S2"/>